<gene>
    <name evidence="2" type="ORF">G0Q06_10535</name>
</gene>
<evidence type="ECO:0000313" key="2">
    <source>
        <dbReference type="EMBL" id="NDV62888.1"/>
    </source>
</evidence>
<dbReference type="PROSITE" id="PS51186">
    <property type="entry name" value="GNAT"/>
    <property type="match status" value="1"/>
</dbReference>
<dbReference type="AlphaFoldDB" id="A0A6B2M1S6"/>
<organism evidence="2 3">
    <name type="scientific">Oceanipulchritudo coccoides</name>
    <dbReference type="NCBI Taxonomy" id="2706888"/>
    <lineage>
        <taxon>Bacteria</taxon>
        <taxon>Pseudomonadati</taxon>
        <taxon>Verrucomicrobiota</taxon>
        <taxon>Opitutia</taxon>
        <taxon>Puniceicoccales</taxon>
        <taxon>Oceanipulchritudinaceae</taxon>
        <taxon>Oceanipulchritudo</taxon>
    </lineage>
</organism>
<evidence type="ECO:0000313" key="3">
    <source>
        <dbReference type="Proteomes" id="UP000478417"/>
    </source>
</evidence>
<sequence length="91" mass="9552">MANVLATLDGQPAACASVCVKDGAAGIYCVATLEEFRGRGLGFAITRAAMVEGTRKGASHALLHATEMGIPIYRKIGFTEQCRAPIYGFGM</sequence>
<dbReference type="InterPro" id="IPR016181">
    <property type="entry name" value="Acyl_CoA_acyltransferase"/>
</dbReference>
<dbReference type="RefSeq" id="WP_163965677.1">
    <property type="nucleotide sequence ID" value="NZ_JAAGNX010000002.1"/>
</dbReference>
<name>A0A6B2M1S6_9BACT</name>
<dbReference type="EMBL" id="JAAGNX010000002">
    <property type="protein sequence ID" value="NDV62888.1"/>
    <property type="molecule type" value="Genomic_DNA"/>
</dbReference>
<proteinExistence type="predicted"/>
<keyword evidence="3" id="KW-1185">Reference proteome</keyword>
<feature type="domain" description="N-acetyltransferase" evidence="1">
    <location>
        <begin position="1"/>
        <end position="91"/>
    </location>
</feature>
<dbReference type="InterPro" id="IPR000182">
    <property type="entry name" value="GNAT_dom"/>
</dbReference>
<dbReference type="SUPFAM" id="SSF55729">
    <property type="entry name" value="Acyl-CoA N-acyltransferases (Nat)"/>
    <property type="match status" value="1"/>
</dbReference>
<evidence type="ECO:0000259" key="1">
    <source>
        <dbReference type="PROSITE" id="PS51186"/>
    </source>
</evidence>
<dbReference type="CDD" id="cd04301">
    <property type="entry name" value="NAT_SF"/>
    <property type="match status" value="1"/>
</dbReference>
<protein>
    <submittedName>
        <fullName evidence="2">GNAT family N-acetyltransferase</fullName>
    </submittedName>
</protein>
<comment type="caution">
    <text evidence="2">The sequence shown here is derived from an EMBL/GenBank/DDBJ whole genome shotgun (WGS) entry which is preliminary data.</text>
</comment>
<dbReference type="Proteomes" id="UP000478417">
    <property type="component" value="Unassembled WGS sequence"/>
</dbReference>
<keyword evidence="2" id="KW-0808">Transferase</keyword>
<dbReference type="GO" id="GO:0016747">
    <property type="term" value="F:acyltransferase activity, transferring groups other than amino-acyl groups"/>
    <property type="evidence" value="ECO:0007669"/>
    <property type="project" value="InterPro"/>
</dbReference>
<accession>A0A6B2M1S6</accession>
<dbReference type="Pfam" id="PF13508">
    <property type="entry name" value="Acetyltransf_7"/>
    <property type="match status" value="1"/>
</dbReference>
<reference evidence="2 3" key="1">
    <citation type="submission" date="2020-02" db="EMBL/GenBank/DDBJ databases">
        <title>Albibacoteraceae fam. nov., the first described family within the subdivision 4 Verrucomicrobia.</title>
        <authorList>
            <person name="Xi F."/>
        </authorList>
    </citation>
    <scope>NUCLEOTIDE SEQUENCE [LARGE SCALE GENOMIC DNA]</scope>
    <source>
        <strain evidence="2 3">CK1056</strain>
    </source>
</reference>
<dbReference type="Gene3D" id="3.40.630.30">
    <property type="match status" value="1"/>
</dbReference>